<dbReference type="EMBL" id="JAPFRF010000002">
    <property type="protein sequence ID" value="KAJ7342022.1"/>
    <property type="molecule type" value="Genomic_DNA"/>
</dbReference>
<name>A0A9Q0Y571_9SAUR</name>
<proteinExistence type="predicted"/>
<keyword evidence="2" id="KW-1185">Reference proteome</keyword>
<reference evidence="1" key="1">
    <citation type="journal article" date="2023" name="DNA Res.">
        <title>Chromosome-level genome assembly of Phrynocephalus forsythii using third-generation DNA sequencing and Hi-C analysis.</title>
        <authorList>
            <person name="Qi Y."/>
            <person name="Zhao W."/>
            <person name="Zhao Y."/>
            <person name="Niu C."/>
            <person name="Cao S."/>
            <person name="Zhang Y."/>
        </authorList>
    </citation>
    <scope>NUCLEOTIDE SEQUENCE</scope>
    <source>
        <tissue evidence="1">Muscle</tissue>
    </source>
</reference>
<comment type="caution">
    <text evidence="1">The sequence shown here is derived from an EMBL/GenBank/DDBJ whole genome shotgun (WGS) entry which is preliminary data.</text>
</comment>
<evidence type="ECO:0000313" key="2">
    <source>
        <dbReference type="Proteomes" id="UP001142489"/>
    </source>
</evidence>
<evidence type="ECO:0000313" key="1">
    <source>
        <dbReference type="EMBL" id="KAJ7342022.1"/>
    </source>
</evidence>
<protein>
    <submittedName>
        <fullName evidence="1">Uncharacterized protein</fullName>
    </submittedName>
</protein>
<dbReference type="Proteomes" id="UP001142489">
    <property type="component" value="Unassembled WGS sequence"/>
</dbReference>
<organism evidence="1 2">
    <name type="scientific">Phrynocephalus forsythii</name>
    <dbReference type="NCBI Taxonomy" id="171643"/>
    <lineage>
        <taxon>Eukaryota</taxon>
        <taxon>Metazoa</taxon>
        <taxon>Chordata</taxon>
        <taxon>Craniata</taxon>
        <taxon>Vertebrata</taxon>
        <taxon>Euteleostomi</taxon>
        <taxon>Lepidosauria</taxon>
        <taxon>Squamata</taxon>
        <taxon>Bifurcata</taxon>
        <taxon>Unidentata</taxon>
        <taxon>Episquamata</taxon>
        <taxon>Toxicofera</taxon>
        <taxon>Iguania</taxon>
        <taxon>Acrodonta</taxon>
        <taxon>Agamidae</taxon>
        <taxon>Agaminae</taxon>
        <taxon>Phrynocephalus</taxon>
    </lineage>
</organism>
<accession>A0A9Q0Y571</accession>
<dbReference type="AlphaFoldDB" id="A0A9Q0Y571"/>
<sequence length="93" mass="10330">MDAHRVQSQLLPVTNFPKQRRRKRAVADNASLLQAAVDAQTVATGNVNLRTSDERTAWDLEGAQPSRGSGMLYLRVTYYLELIDLVSSDILGQ</sequence>
<gene>
    <name evidence="1" type="ORF">JRQ81_008405</name>
</gene>